<feature type="domain" description="Acyltransferase 3" evidence="2">
    <location>
        <begin position="13"/>
        <end position="315"/>
    </location>
</feature>
<dbReference type="Proteomes" id="UP000559626">
    <property type="component" value="Unassembled WGS sequence"/>
</dbReference>
<keyword evidence="1" id="KW-1133">Transmembrane helix</keyword>
<name>A0A7Y0AE66_9BACT</name>
<dbReference type="InterPro" id="IPR043968">
    <property type="entry name" value="SGNH"/>
</dbReference>
<organism evidence="4 5">
    <name type="scientific">Hymenobacter polaris</name>
    <dbReference type="NCBI Taxonomy" id="2682546"/>
    <lineage>
        <taxon>Bacteria</taxon>
        <taxon>Pseudomonadati</taxon>
        <taxon>Bacteroidota</taxon>
        <taxon>Cytophagia</taxon>
        <taxon>Cytophagales</taxon>
        <taxon>Hymenobacteraceae</taxon>
        <taxon>Hymenobacter</taxon>
    </lineage>
</organism>
<feature type="domain" description="SGNH" evidence="3">
    <location>
        <begin position="409"/>
        <end position="615"/>
    </location>
</feature>
<dbReference type="PANTHER" id="PTHR23028:SF53">
    <property type="entry name" value="ACYL_TRANSF_3 DOMAIN-CONTAINING PROTEIN"/>
    <property type="match status" value="1"/>
</dbReference>
<evidence type="ECO:0000259" key="3">
    <source>
        <dbReference type="Pfam" id="PF19040"/>
    </source>
</evidence>
<feature type="transmembrane region" description="Helical" evidence="1">
    <location>
        <begin position="37"/>
        <end position="59"/>
    </location>
</feature>
<feature type="transmembrane region" description="Helical" evidence="1">
    <location>
        <begin position="150"/>
        <end position="167"/>
    </location>
</feature>
<comment type="caution">
    <text evidence="4">The sequence shown here is derived from an EMBL/GenBank/DDBJ whole genome shotgun (WGS) entry which is preliminary data.</text>
</comment>
<feature type="transmembrane region" description="Helical" evidence="1">
    <location>
        <begin position="172"/>
        <end position="192"/>
    </location>
</feature>
<dbReference type="InterPro" id="IPR002656">
    <property type="entry name" value="Acyl_transf_3_dom"/>
</dbReference>
<evidence type="ECO:0000259" key="2">
    <source>
        <dbReference type="Pfam" id="PF01757"/>
    </source>
</evidence>
<feature type="transmembrane region" description="Helical" evidence="1">
    <location>
        <begin position="253"/>
        <end position="271"/>
    </location>
</feature>
<keyword evidence="1" id="KW-0472">Membrane</keyword>
<feature type="transmembrane region" description="Helical" evidence="1">
    <location>
        <begin position="345"/>
        <end position="362"/>
    </location>
</feature>
<dbReference type="PANTHER" id="PTHR23028">
    <property type="entry name" value="ACETYLTRANSFERASE"/>
    <property type="match status" value="1"/>
</dbReference>
<dbReference type="InterPro" id="IPR050879">
    <property type="entry name" value="Acyltransferase_3"/>
</dbReference>
<sequence>MKNTITPKTGFRYDINALRAIAVLGVLFFHYKVDFLAGGFAGVDIFFVISGYLMTRIIIQSINHNNFSFKDYIGKRTRRIVPALLCLVIVISTLSFFFYFPEDYKTNQKSALASITFLSNILYWQSSNSYFAPLSDTNIFLHTWSLSVEWQFYLIYPLILLLLANTIRSKKIYLYFIIFFTISLIILSLIATTYKNNAAFYLLPTRSWEMMFGGIAFLAEGKLKENKWGKFIAYTGYLLIFLCFLLLDTTMLWPGLYTLLPVIATFLIIIANNDSVRFIKYRAIQFLGEISYSLYLWHWPVYVIAQYFGIKMSLKLTLLLVIISFLLGYISYTYVENIKIKSAKWLYAALLPCITLIAYSSYADTNNFIFKAKSLEVANYATTQQHKRDKQFNAGICFAEVKDESYDTNKCLCINKRKKNVLLLGDSHAAQLSESLRKNLDSTKFNLLQATAGGILPTIKKVNNERLAIRKIIDYVYEDFIPSHSNEIHLVIITAHWSGAKGIKRETILHGIKESISYFNKKNINVIVVGQSESYVIPYPTIAGRNFQYKIQINHNYLNDEEYLMDNYLLKNLDSSYIRIINQTSFPALSANNEPYMWDNNHVTGYGADLIVNKILANPATTKFFN</sequence>
<evidence type="ECO:0000313" key="5">
    <source>
        <dbReference type="Proteomes" id="UP000559626"/>
    </source>
</evidence>
<keyword evidence="4" id="KW-0808">Transferase</keyword>
<proteinExistence type="predicted"/>
<protein>
    <submittedName>
        <fullName evidence="4">Acyltransferase</fullName>
    </submittedName>
</protein>
<reference evidence="4 5" key="1">
    <citation type="submission" date="2020-04" db="EMBL/GenBank/DDBJ databases">
        <title>Hymenobacter polaris sp. nov., isolated from Arctic soil.</title>
        <authorList>
            <person name="Dahal R.H."/>
        </authorList>
    </citation>
    <scope>NUCLEOTIDE SEQUENCE [LARGE SCALE GENOMIC DNA]</scope>
    <source>
        <strain evidence="4 5">RP-2-7</strain>
    </source>
</reference>
<accession>A0A7Y0AE66</accession>
<dbReference type="EMBL" id="JABBGH010000002">
    <property type="protein sequence ID" value="NML65688.1"/>
    <property type="molecule type" value="Genomic_DNA"/>
</dbReference>
<dbReference type="GO" id="GO:0016020">
    <property type="term" value="C:membrane"/>
    <property type="evidence" value="ECO:0007669"/>
    <property type="project" value="TreeGrafter"/>
</dbReference>
<dbReference type="Pfam" id="PF19040">
    <property type="entry name" value="SGNH"/>
    <property type="match status" value="1"/>
</dbReference>
<dbReference type="AlphaFoldDB" id="A0A7Y0AE66"/>
<feature type="transmembrane region" description="Helical" evidence="1">
    <location>
        <begin position="12"/>
        <end position="31"/>
    </location>
</feature>
<dbReference type="RefSeq" id="WP_169531178.1">
    <property type="nucleotide sequence ID" value="NZ_JABBGH010000002.1"/>
</dbReference>
<evidence type="ECO:0000256" key="1">
    <source>
        <dbReference type="SAM" id="Phobius"/>
    </source>
</evidence>
<dbReference type="GO" id="GO:0016747">
    <property type="term" value="F:acyltransferase activity, transferring groups other than amino-acyl groups"/>
    <property type="evidence" value="ECO:0007669"/>
    <property type="project" value="InterPro"/>
</dbReference>
<evidence type="ECO:0000313" key="4">
    <source>
        <dbReference type="EMBL" id="NML65688.1"/>
    </source>
</evidence>
<feature type="transmembrane region" description="Helical" evidence="1">
    <location>
        <begin position="316"/>
        <end position="333"/>
    </location>
</feature>
<feature type="transmembrane region" description="Helical" evidence="1">
    <location>
        <begin position="231"/>
        <end position="247"/>
    </location>
</feature>
<keyword evidence="5" id="KW-1185">Reference proteome</keyword>
<dbReference type="GO" id="GO:0009103">
    <property type="term" value="P:lipopolysaccharide biosynthetic process"/>
    <property type="evidence" value="ECO:0007669"/>
    <property type="project" value="TreeGrafter"/>
</dbReference>
<keyword evidence="1" id="KW-0812">Transmembrane</keyword>
<dbReference type="Pfam" id="PF01757">
    <property type="entry name" value="Acyl_transf_3"/>
    <property type="match status" value="1"/>
</dbReference>
<feature type="transmembrane region" description="Helical" evidence="1">
    <location>
        <begin position="292"/>
        <end position="310"/>
    </location>
</feature>
<feature type="transmembrane region" description="Helical" evidence="1">
    <location>
        <begin position="80"/>
        <end position="100"/>
    </location>
</feature>
<gene>
    <name evidence="4" type="ORF">HHL22_10775</name>
</gene>
<keyword evidence="4" id="KW-0012">Acyltransferase</keyword>